<evidence type="ECO:0000256" key="4">
    <source>
        <dbReference type="ARBA" id="ARBA00022857"/>
    </source>
</evidence>
<evidence type="ECO:0000256" key="6">
    <source>
        <dbReference type="ARBA" id="ARBA00049024"/>
    </source>
</evidence>
<evidence type="ECO:0000256" key="2">
    <source>
        <dbReference type="ARBA" id="ARBA00022605"/>
    </source>
</evidence>
<evidence type="ECO:0000313" key="10">
    <source>
        <dbReference type="EMBL" id="THC79456.1"/>
    </source>
</evidence>
<dbReference type="InterPro" id="IPR020593">
    <property type="entry name" value="G-glutamylP_reductase_CS"/>
</dbReference>
<dbReference type="EMBL" id="SSHM01000001">
    <property type="protein sequence ID" value="THC79456.1"/>
    <property type="molecule type" value="Genomic_DNA"/>
</dbReference>
<evidence type="ECO:0000313" key="11">
    <source>
        <dbReference type="Proteomes" id="UP000307517"/>
    </source>
</evidence>
<comment type="function">
    <text evidence="7">Catalyzes the NADPH-dependent reduction of L-glutamate 5-phosphate into L-glutamate 5-semialdehyde and phosphate. The product spontaneously undergoes cyclization to form 1-pyrroline-5-carboxylate.</text>
</comment>
<dbReference type="NCBIfam" id="TIGR00407">
    <property type="entry name" value="proA"/>
    <property type="match status" value="1"/>
</dbReference>
<dbReference type="InterPro" id="IPR000965">
    <property type="entry name" value="GPR_dom"/>
</dbReference>
<name>A0A508YXX8_LACRH</name>
<evidence type="ECO:0000256" key="1">
    <source>
        <dbReference type="ARBA" id="ARBA00004985"/>
    </source>
</evidence>
<reference evidence="9 12" key="2">
    <citation type="submission" date="2020-07" db="EMBL/GenBank/DDBJ databases">
        <title>Organ Donor 1.</title>
        <authorList>
            <person name="Marsh A.J."/>
            <person name="Azcarate-Peril M.A."/>
        </authorList>
    </citation>
    <scope>NUCLEOTIDE SEQUENCE [LARGE SCALE GENOMIC DNA]</scope>
    <source>
        <strain evidence="9 12">AMC0712</strain>
    </source>
</reference>
<comment type="caution">
    <text evidence="9">The sequence shown here is derived from an EMBL/GenBank/DDBJ whole genome shotgun (WGS) entry which is preliminary data.</text>
</comment>
<keyword evidence="5 7" id="KW-0560">Oxidoreductase</keyword>
<keyword evidence="3 7" id="KW-0641">Proline biosynthesis</keyword>
<comment type="similarity">
    <text evidence="7">Belongs to the gamma-glutamyl phosphate reductase family.</text>
</comment>
<dbReference type="PANTHER" id="PTHR11063">
    <property type="entry name" value="GLUTAMATE SEMIALDEHYDE DEHYDROGENASE"/>
    <property type="match status" value="1"/>
</dbReference>
<dbReference type="EC" id="1.2.1.41" evidence="7"/>
<comment type="catalytic activity">
    <reaction evidence="6 7">
        <text>L-glutamate 5-semialdehyde + phosphate + NADP(+) = L-glutamyl 5-phosphate + NADPH + H(+)</text>
        <dbReference type="Rhea" id="RHEA:19541"/>
        <dbReference type="ChEBI" id="CHEBI:15378"/>
        <dbReference type="ChEBI" id="CHEBI:43474"/>
        <dbReference type="ChEBI" id="CHEBI:57783"/>
        <dbReference type="ChEBI" id="CHEBI:58066"/>
        <dbReference type="ChEBI" id="CHEBI:58274"/>
        <dbReference type="ChEBI" id="CHEBI:58349"/>
        <dbReference type="EC" id="1.2.1.41"/>
    </reaction>
</comment>
<evidence type="ECO:0000256" key="5">
    <source>
        <dbReference type="ARBA" id="ARBA00023002"/>
    </source>
</evidence>
<dbReference type="Proteomes" id="UP000552935">
    <property type="component" value="Unassembled WGS sequence"/>
</dbReference>
<dbReference type="Gene3D" id="3.40.309.10">
    <property type="entry name" value="Aldehyde Dehydrogenase, Chain A, domain 2"/>
    <property type="match status" value="1"/>
</dbReference>
<protein>
    <recommendedName>
        <fullName evidence="7">Gamma-glutamyl phosphate reductase</fullName>
        <shortName evidence="7">GPR</shortName>
        <ecNumber evidence="7">1.2.1.41</ecNumber>
    </recommendedName>
    <alternativeName>
        <fullName evidence="7">Glutamate-5-semialdehyde dehydrogenase</fullName>
    </alternativeName>
    <alternativeName>
        <fullName evidence="7">Glutamyl-gamma-semialdehyde dehydrogenase</fullName>
        <shortName evidence="7">GSA dehydrogenase</shortName>
    </alternativeName>
</protein>
<feature type="domain" description="Aldehyde dehydrogenase" evidence="8">
    <location>
        <begin position="317"/>
        <end position="379"/>
    </location>
</feature>
<dbReference type="Pfam" id="PF00171">
    <property type="entry name" value="Aldedh"/>
    <property type="match status" value="2"/>
</dbReference>
<dbReference type="GO" id="GO:0005737">
    <property type="term" value="C:cytoplasm"/>
    <property type="evidence" value="ECO:0007669"/>
    <property type="project" value="UniProtKB-SubCell"/>
</dbReference>
<dbReference type="RefSeq" id="WP_005692298.1">
    <property type="nucleotide sequence ID" value="NZ_CABFNI010000018.1"/>
</dbReference>
<dbReference type="UniPathway" id="UPA00098">
    <property type="reaction ID" value="UER00360"/>
</dbReference>
<dbReference type="InterPro" id="IPR016162">
    <property type="entry name" value="Ald_DH_N"/>
</dbReference>
<comment type="subcellular location">
    <subcellularLocation>
        <location evidence="7">Cytoplasm</location>
    </subcellularLocation>
</comment>
<evidence type="ECO:0000313" key="12">
    <source>
        <dbReference type="Proteomes" id="UP000552935"/>
    </source>
</evidence>
<gene>
    <name evidence="7" type="primary">proA</name>
    <name evidence="10" type="ORF">E6L36_02955</name>
    <name evidence="9" type="ORF">H0N82_10455</name>
</gene>
<keyword evidence="2 7" id="KW-0028">Amino-acid biosynthesis</keyword>
<keyword evidence="7" id="KW-0963">Cytoplasm</keyword>
<dbReference type="GO" id="GO:0055129">
    <property type="term" value="P:L-proline biosynthetic process"/>
    <property type="evidence" value="ECO:0007669"/>
    <property type="project" value="UniProtKB-UniRule"/>
</dbReference>
<dbReference type="PANTHER" id="PTHR11063:SF8">
    <property type="entry name" value="DELTA-1-PYRROLINE-5-CARBOXYLATE SYNTHASE"/>
    <property type="match status" value="1"/>
</dbReference>
<dbReference type="GO" id="GO:0050661">
    <property type="term" value="F:NADP binding"/>
    <property type="evidence" value="ECO:0007669"/>
    <property type="project" value="InterPro"/>
</dbReference>
<dbReference type="FunFam" id="3.40.309.10:FF:000006">
    <property type="entry name" value="Gamma-glutamyl phosphate reductase"/>
    <property type="match status" value="1"/>
</dbReference>
<dbReference type="HAMAP" id="MF_00412">
    <property type="entry name" value="ProA"/>
    <property type="match status" value="1"/>
</dbReference>
<dbReference type="SUPFAM" id="SSF53720">
    <property type="entry name" value="ALDH-like"/>
    <property type="match status" value="1"/>
</dbReference>
<dbReference type="GO" id="GO:0004350">
    <property type="term" value="F:glutamate-5-semialdehyde dehydrogenase activity"/>
    <property type="evidence" value="ECO:0007669"/>
    <property type="project" value="UniProtKB-UniRule"/>
</dbReference>
<dbReference type="InterPro" id="IPR012134">
    <property type="entry name" value="Glu-5-SA_DH"/>
</dbReference>
<dbReference type="InterPro" id="IPR016161">
    <property type="entry name" value="Ald_DH/histidinol_DH"/>
</dbReference>
<evidence type="ECO:0000256" key="7">
    <source>
        <dbReference type="HAMAP-Rule" id="MF_00412"/>
    </source>
</evidence>
<evidence type="ECO:0000259" key="8">
    <source>
        <dbReference type="Pfam" id="PF00171"/>
    </source>
</evidence>
<dbReference type="InterPro" id="IPR015590">
    <property type="entry name" value="Aldehyde_DH_dom"/>
</dbReference>
<comment type="pathway">
    <text evidence="1 7">Amino-acid biosynthesis; L-proline biosynthesis; L-glutamate 5-semialdehyde from L-glutamate: step 2/2.</text>
</comment>
<dbReference type="CDD" id="cd07079">
    <property type="entry name" value="ALDH_F18-19_ProA-GPR"/>
    <property type="match status" value="1"/>
</dbReference>
<feature type="domain" description="Aldehyde dehydrogenase" evidence="8">
    <location>
        <begin position="5"/>
        <end position="285"/>
    </location>
</feature>
<dbReference type="AlphaFoldDB" id="A0A508YXX8"/>
<sequence>MDVTTIDLEQMGRAAKAAATVLSQLTTAQKNAGLLAMATALETHTETILEANHEDLKAAASLPAKFTDRLVLTAERIADMAAGVRQVAALPDPTAQTDKAWVNHAGLNIAQKRVPLGVVGMIYEARPNVTVDAAALTFKSGNAVILRGGKEALHSNLALATVLQAALTAQGLPKDAIQLITDPKREVANQMMHLNGYIDVLIPRGGRGLIKAVVEQATVPVIETGAGNCHIYVDAHAQAQMAIDIVVNAKVQRPSVCNAAEKLLIHADVANEQLPLIAAALQAHGVELRGDERARAIVPNMQVATEEDWDTEYNDLIMAVKVVDSEEEAIAHINAHNTKHSEAIITDNYQNSQQFLQQVDAAVVYVNASTRFTDGFEFGFGAEIGISTQKLHARGPMGLAALTTIKYQVLGNGQVREG</sequence>
<dbReference type="Gene3D" id="3.40.605.10">
    <property type="entry name" value="Aldehyde Dehydrogenase, Chain A, domain 1"/>
    <property type="match status" value="1"/>
</dbReference>
<proteinExistence type="inferred from homology"/>
<accession>A0A508YXX8</accession>
<dbReference type="InterPro" id="IPR016163">
    <property type="entry name" value="Ald_DH_C"/>
</dbReference>
<evidence type="ECO:0000256" key="3">
    <source>
        <dbReference type="ARBA" id="ARBA00022650"/>
    </source>
</evidence>
<dbReference type="PIRSF" id="PIRSF000151">
    <property type="entry name" value="GPR"/>
    <property type="match status" value="1"/>
</dbReference>
<reference evidence="10 11" key="1">
    <citation type="submission" date="2019-04" db="EMBL/GenBank/DDBJ databases">
        <title>Genome Announcement to Ensure Probiotic Safety of Lactobacillus rhamnosus UBLR-58.</title>
        <authorList>
            <person name="Sulthana A."/>
            <person name="Lakshmi S.G."/>
            <person name="Madempudi R.S."/>
        </authorList>
    </citation>
    <scope>NUCLEOTIDE SEQUENCE [LARGE SCALE GENOMIC DNA]</scope>
    <source>
        <strain evidence="10 11">UBLR-58</strain>
    </source>
</reference>
<keyword evidence="4 7" id="KW-0521">NADP</keyword>
<organism evidence="9 12">
    <name type="scientific">Lacticaseibacillus rhamnosus</name>
    <name type="common">Lactobacillus rhamnosus</name>
    <dbReference type="NCBI Taxonomy" id="47715"/>
    <lineage>
        <taxon>Bacteria</taxon>
        <taxon>Bacillati</taxon>
        <taxon>Bacillota</taxon>
        <taxon>Bacilli</taxon>
        <taxon>Lactobacillales</taxon>
        <taxon>Lactobacillaceae</taxon>
        <taxon>Lacticaseibacillus</taxon>
    </lineage>
</organism>
<dbReference type="NCBIfam" id="NF001221">
    <property type="entry name" value="PRK00197.1"/>
    <property type="match status" value="1"/>
</dbReference>
<evidence type="ECO:0000313" key="9">
    <source>
        <dbReference type="EMBL" id="NZA05498.1"/>
    </source>
</evidence>
<dbReference type="EMBL" id="JACCKI010000008">
    <property type="protein sequence ID" value="NZA05498.1"/>
    <property type="molecule type" value="Genomic_DNA"/>
</dbReference>
<dbReference type="Proteomes" id="UP000307517">
    <property type="component" value="Unassembled WGS sequence"/>
</dbReference>
<dbReference type="PROSITE" id="PS01223">
    <property type="entry name" value="PROA"/>
    <property type="match status" value="1"/>
</dbReference>